<feature type="domain" description="Glycosyltransferase subfamily 4-like N-terminal" evidence="2">
    <location>
        <begin position="34"/>
        <end position="189"/>
    </location>
</feature>
<sequence length="404" mass="43771">MTAAEGNITATQVKSATGAQGPVVLQVLPALVTGGAERGTVDIAGAIIADGGTAIVASEGGPMENDLKRLGALHLKLPLASKNPLVIHRNVTRLARVIESYKVDLVHARSRAPAWSARAAARRTGCHFVTTFHAPYNFSNALKKRYNAVMADGERVIAISEFIAEHVRTNYKIDPKMLRVIHRGVDLARFDPDRVSAERMIQLSTRWRLADGQPLILMPGRLTRWKGQAVLLEALSKLRDIEYRCVLVGSDQGRTAYRRELEELINQHGLAGRVSLLDECSDMPAAYMLSDVVVSASTDPEGFGRIVGEAQALGRPVVASDHGGAREQLLAERTGFLFPSGNAEALAGSLRKALGLSPEARAQLHDEAIARVRQHFSKDQMCAKTLSLYKEVLRAGAWAPGTDP</sequence>
<dbReference type="PANTHER" id="PTHR45947:SF3">
    <property type="entry name" value="SULFOQUINOVOSYL TRANSFERASE SQD2"/>
    <property type="match status" value="1"/>
</dbReference>
<accession>A0A967EX65</accession>
<evidence type="ECO:0000313" key="4">
    <source>
        <dbReference type="Proteomes" id="UP000761264"/>
    </source>
</evidence>
<organism evidence="3 4">
    <name type="scientific">Pelagibius litoralis</name>
    <dbReference type="NCBI Taxonomy" id="374515"/>
    <lineage>
        <taxon>Bacteria</taxon>
        <taxon>Pseudomonadati</taxon>
        <taxon>Pseudomonadota</taxon>
        <taxon>Alphaproteobacteria</taxon>
        <taxon>Rhodospirillales</taxon>
        <taxon>Rhodovibrionaceae</taxon>
        <taxon>Pelagibius</taxon>
    </lineage>
</organism>
<gene>
    <name evidence="3" type="ORF">HBA54_04985</name>
</gene>
<proteinExistence type="predicted"/>
<dbReference type="SUPFAM" id="SSF53756">
    <property type="entry name" value="UDP-Glycosyltransferase/glycogen phosphorylase"/>
    <property type="match status" value="1"/>
</dbReference>
<evidence type="ECO:0000313" key="3">
    <source>
        <dbReference type="EMBL" id="NIA67940.1"/>
    </source>
</evidence>
<dbReference type="Pfam" id="PF13439">
    <property type="entry name" value="Glyco_transf_4"/>
    <property type="match status" value="1"/>
</dbReference>
<dbReference type="Gene3D" id="3.40.50.2000">
    <property type="entry name" value="Glycogen Phosphorylase B"/>
    <property type="match status" value="2"/>
</dbReference>
<dbReference type="PANTHER" id="PTHR45947">
    <property type="entry name" value="SULFOQUINOVOSYL TRANSFERASE SQD2"/>
    <property type="match status" value="1"/>
</dbReference>
<name>A0A967EX65_9PROT</name>
<feature type="domain" description="Glycosyl transferase family 1" evidence="1">
    <location>
        <begin position="207"/>
        <end position="368"/>
    </location>
</feature>
<dbReference type="AlphaFoldDB" id="A0A967EX65"/>
<dbReference type="InterPro" id="IPR001296">
    <property type="entry name" value="Glyco_trans_1"/>
</dbReference>
<dbReference type="CDD" id="cd03819">
    <property type="entry name" value="GT4_WavL-like"/>
    <property type="match status" value="1"/>
</dbReference>
<comment type="caution">
    <text evidence="3">The sequence shown here is derived from an EMBL/GenBank/DDBJ whole genome shotgun (WGS) entry which is preliminary data.</text>
</comment>
<reference evidence="3" key="1">
    <citation type="submission" date="2020-03" db="EMBL/GenBank/DDBJ databases">
        <title>Genome of Pelagibius litoralis DSM 21314T.</title>
        <authorList>
            <person name="Wang G."/>
        </authorList>
    </citation>
    <scope>NUCLEOTIDE SEQUENCE</scope>
    <source>
        <strain evidence="3">DSM 21314</strain>
    </source>
</reference>
<dbReference type="GO" id="GO:0016758">
    <property type="term" value="F:hexosyltransferase activity"/>
    <property type="evidence" value="ECO:0007669"/>
    <property type="project" value="TreeGrafter"/>
</dbReference>
<protein>
    <submittedName>
        <fullName evidence="3">Glycosyltransferase family 4 protein</fullName>
    </submittedName>
</protein>
<keyword evidence="4" id="KW-1185">Reference proteome</keyword>
<dbReference type="EMBL" id="JAAQPH010000003">
    <property type="protein sequence ID" value="NIA67940.1"/>
    <property type="molecule type" value="Genomic_DNA"/>
</dbReference>
<dbReference type="Proteomes" id="UP000761264">
    <property type="component" value="Unassembled WGS sequence"/>
</dbReference>
<evidence type="ECO:0000259" key="1">
    <source>
        <dbReference type="Pfam" id="PF00534"/>
    </source>
</evidence>
<dbReference type="InterPro" id="IPR050194">
    <property type="entry name" value="Glycosyltransferase_grp1"/>
</dbReference>
<dbReference type="InterPro" id="IPR028098">
    <property type="entry name" value="Glyco_trans_4-like_N"/>
</dbReference>
<dbReference type="RefSeq" id="WP_167222005.1">
    <property type="nucleotide sequence ID" value="NZ_JAAQPH010000003.1"/>
</dbReference>
<dbReference type="Pfam" id="PF00534">
    <property type="entry name" value="Glycos_transf_1"/>
    <property type="match status" value="1"/>
</dbReference>
<evidence type="ECO:0000259" key="2">
    <source>
        <dbReference type="Pfam" id="PF13439"/>
    </source>
</evidence>